<dbReference type="RefSeq" id="WP_285733139.1">
    <property type="nucleotide sequence ID" value="NZ_BSSA01000001.1"/>
</dbReference>
<evidence type="ECO:0000313" key="2">
    <source>
        <dbReference type="EMBL" id="GLW68312.1"/>
    </source>
</evidence>
<gene>
    <name evidence="2" type="ORF">Kpho02_06110</name>
</gene>
<dbReference type="AlphaFoldDB" id="A0A9W6V0J3"/>
<evidence type="ECO:0000313" key="3">
    <source>
        <dbReference type="Proteomes" id="UP001165041"/>
    </source>
</evidence>
<feature type="region of interest" description="Disordered" evidence="1">
    <location>
        <begin position="1"/>
        <end position="36"/>
    </location>
</feature>
<reference evidence="2" key="1">
    <citation type="submission" date="2023-02" db="EMBL/GenBank/DDBJ databases">
        <title>Kitasatospora phosalacinea NBRC 14627.</title>
        <authorList>
            <person name="Ichikawa N."/>
            <person name="Sato H."/>
            <person name="Tonouchi N."/>
        </authorList>
    </citation>
    <scope>NUCLEOTIDE SEQUENCE</scope>
    <source>
        <strain evidence="2">NBRC 14627</strain>
    </source>
</reference>
<organism evidence="2 3">
    <name type="scientific">Kitasatospora phosalacinea</name>
    <dbReference type="NCBI Taxonomy" id="2065"/>
    <lineage>
        <taxon>Bacteria</taxon>
        <taxon>Bacillati</taxon>
        <taxon>Actinomycetota</taxon>
        <taxon>Actinomycetes</taxon>
        <taxon>Kitasatosporales</taxon>
        <taxon>Streptomycetaceae</taxon>
        <taxon>Kitasatospora</taxon>
    </lineage>
</organism>
<dbReference type="Pfam" id="PF12277">
    <property type="entry name" value="DUF3618"/>
    <property type="match status" value="1"/>
</dbReference>
<evidence type="ECO:0000256" key="1">
    <source>
        <dbReference type="SAM" id="MobiDB-lite"/>
    </source>
</evidence>
<comment type="caution">
    <text evidence="2">The sequence shown here is derived from an EMBL/GenBank/DDBJ whole genome shotgun (WGS) entry which is preliminary data.</text>
</comment>
<dbReference type="EMBL" id="BSSA01000001">
    <property type="protein sequence ID" value="GLW68312.1"/>
    <property type="molecule type" value="Genomic_DNA"/>
</dbReference>
<accession>A0A9W6V0J3</accession>
<name>A0A9W6V0J3_9ACTN</name>
<proteinExistence type="predicted"/>
<evidence type="ECO:0008006" key="4">
    <source>
        <dbReference type="Google" id="ProtNLM"/>
    </source>
</evidence>
<feature type="compositionally biased region" description="Basic and acidic residues" evidence="1">
    <location>
        <begin position="20"/>
        <end position="35"/>
    </location>
</feature>
<sequence length="159" mass="17092">MSEGTPTGRPFQGDGSAPTERLREQVERTREELGRTVEALAAKTDVKEQVKEKAAEWKEQATGTAAHLTDQLREKAGRAAELVKERTPDPVLDKAGQAAAQVRDTAVQAGHLAAERTPDQVREKAATVAAAARANRTPLLAGAAVLVVTLFLLRGRKHK</sequence>
<dbReference type="InterPro" id="IPR022062">
    <property type="entry name" value="DUF3618"/>
</dbReference>
<dbReference type="Proteomes" id="UP001165041">
    <property type="component" value="Unassembled WGS sequence"/>
</dbReference>
<protein>
    <recommendedName>
        <fullName evidence="4">DUF3618 domain-containing protein</fullName>
    </recommendedName>
</protein>